<dbReference type="Proteomes" id="UP001470809">
    <property type="component" value="Chromosome"/>
</dbReference>
<dbReference type="CDD" id="cd16439">
    <property type="entry name" value="beta_Kdo_transferase_KpsC_2"/>
    <property type="match status" value="1"/>
</dbReference>
<proteinExistence type="predicted"/>
<sequence length="672" mass="73958">MTKPHRQNLFVYNGGFLTQTRVRRILDLAGFDIKLGAPSGDDAVGVWGQSPTAPRGEKVADRRNAPVIRVEDAFLRSVGLGRDGDLPLGLQIDRHGVHFDPAQPSDLELLLTEDPLDDTALLNRARHGISALRSLHLSKYNAFDPDLPTPKPGYVLVIDQTRKDASVKASGADSNSFREMLYYAQTEHPGAPILIKTHPETTAGHREGYFGPDDATARISLSDAPLSPWALFEGAIAVYTVSSQMGFEAILAGHKPVVFGQPFYIGWGLTDDRKPLQRRQRRLTRAQLFAAAMILYPTWYDPYHDRLCSFEEVVATLGAMARAARDDYRGWVASDISLWKRKTFQKAFGKPRPVLFAKPDDAQAKAQSLDRRIMQWASKAGAASAADVLVEDGFLRSKGLGADLIAPLSLVLDRQGIYYDATRPSDLETMIKARADLDEGAHARATALIDRIRHARLSKYNPSDKQTQISLPQGRRILVPGQVEDDASIRLGTTDVTTNAELLQTVREANPAAVVVYKPHPDVEAGLRPGAVTDPSEWADHVLSNADPIAAIAAVDEIWTMTSLLGFEALIHGKRVTCLGTPFYAGWGLTDDRSMPVTRRDVRVDLAALVHATLIDYPRYFDPVTGLPCPVEVIADRLEHGDLPHPGPFNRSLAKLQGALASYAWLWRQSKT</sequence>
<dbReference type="Pfam" id="PF05159">
    <property type="entry name" value="Capsule_synth"/>
    <property type="match status" value="3"/>
</dbReference>
<protein>
    <submittedName>
        <fullName evidence="1">Capsular polysaccharide biosynthesis protein</fullName>
    </submittedName>
</protein>
<name>A0AAN0NLT8_9RHOB</name>
<dbReference type="GO" id="GO:0015774">
    <property type="term" value="P:polysaccharide transport"/>
    <property type="evidence" value="ECO:0007669"/>
    <property type="project" value="InterPro"/>
</dbReference>
<dbReference type="CDD" id="cd16440">
    <property type="entry name" value="beta_Kdo_transferase_KpsC_1"/>
    <property type="match status" value="1"/>
</dbReference>
<keyword evidence="2" id="KW-1185">Reference proteome</keyword>
<evidence type="ECO:0000313" key="2">
    <source>
        <dbReference type="Proteomes" id="UP001470809"/>
    </source>
</evidence>
<dbReference type="KEGG" id="yrh:AABB31_11320"/>
<evidence type="ECO:0000313" key="1">
    <source>
        <dbReference type="EMBL" id="WZU69375.1"/>
    </source>
</evidence>
<dbReference type="RefSeq" id="WP_342078667.1">
    <property type="nucleotide sequence ID" value="NZ_CP151767.2"/>
</dbReference>
<accession>A0AAN0NLT8</accession>
<reference evidence="2" key="1">
    <citation type="submission" date="2024-04" db="EMBL/GenBank/DDBJ databases">
        <title>Phylogenomic analyses of a clade within the roseobacter group suggest taxonomic reassignments of species of the genera Aestuariivita, Citreicella, Loktanella, Nautella, Pelagibaca, Ruegeria, Thalassobius, Thiobacimonas and Tropicibacter, and the proposal o.</title>
        <authorList>
            <person name="Jeon C.O."/>
        </authorList>
    </citation>
    <scope>NUCLEOTIDE SEQUENCE [LARGE SCALE GENOMIC DNA]</scope>
    <source>
        <strain evidence="2">SS1-5</strain>
    </source>
</reference>
<dbReference type="GO" id="GO:0000271">
    <property type="term" value="P:polysaccharide biosynthetic process"/>
    <property type="evidence" value="ECO:0007669"/>
    <property type="project" value="InterPro"/>
</dbReference>
<gene>
    <name evidence="1" type="ORF">AABB31_11320</name>
</gene>
<organism evidence="1 2">
    <name type="scientific">Yoonia rhodophyticola</name>
    <dbReference type="NCBI Taxonomy" id="3137370"/>
    <lineage>
        <taxon>Bacteria</taxon>
        <taxon>Pseudomonadati</taxon>
        <taxon>Pseudomonadota</taxon>
        <taxon>Alphaproteobacteria</taxon>
        <taxon>Rhodobacterales</taxon>
        <taxon>Paracoccaceae</taxon>
        <taxon>Yoonia</taxon>
    </lineage>
</organism>
<dbReference type="AlphaFoldDB" id="A0AAN0NLT8"/>
<reference evidence="1 2" key="2">
    <citation type="submission" date="2024-08" db="EMBL/GenBank/DDBJ databases">
        <title>Phylogenomic analyses of a clade within the roseobacter group suggest taxonomic reassignments of species of the genera Aestuariivita, Citreicella, Loktanella, Nautella, Pelagibaca, Ruegeria, Thalassobius, Thiobacimonas and Tropicibacter, and the proposal o.</title>
        <authorList>
            <person name="Jeon C.O."/>
        </authorList>
    </citation>
    <scope>NUCLEOTIDE SEQUENCE [LARGE SCALE GENOMIC DNA]</scope>
    <source>
        <strain evidence="1 2">SS1-5</strain>
    </source>
</reference>
<dbReference type="InterPro" id="IPR007833">
    <property type="entry name" value="Capsule_polysaccharide_synth"/>
</dbReference>
<dbReference type="EMBL" id="CP151767">
    <property type="protein sequence ID" value="WZU69375.1"/>
    <property type="molecule type" value="Genomic_DNA"/>
</dbReference>